<sequence>MGARRPLIGVTGPDGHAVPAWWFTRLAVARAGGRAMRLTPNRPGDDIHPDGMIIGGGEDIAPALYDALGEHPPAAPDSGRDAFELRTIRNALAAGRPLLGICRGAQLINVALGGTLYQDLRSRRRTTSNRRRLWPSKRVRLDHGSRLAMILDATTVSMNSLHHQAVANPGTGLRITARDDDAIAQGIEAEDGGFCLGVQWHPEYLPWQGRQQRLFRALVTAARGATCAAA</sequence>
<dbReference type="PANTHER" id="PTHR43235">
    <property type="entry name" value="GLUTAMINE AMIDOTRANSFERASE PB2B2.05-RELATED"/>
    <property type="match status" value="1"/>
</dbReference>
<dbReference type="InterPro" id="IPR044668">
    <property type="entry name" value="PuuD-like"/>
</dbReference>
<dbReference type="PROSITE" id="PS51273">
    <property type="entry name" value="GATASE_TYPE_1"/>
    <property type="match status" value="1"/>
</dbReference>
<dbReference type="InterPro" id="IPR011697">
    <property type="entry name" value="Peptidase_C26"/>
</dbReference>
<organism evidence="1 2">
    <name type="scientific">Spectribacter acetivorans</name>
    <dbReference type="NCBI Taxonomy" id="3075603"/>
    <lineage>
        <taxon>Bacteria</taxon>
        <taxon>Pseudomonadati</taxon>
        <taxon>Pseudomonadota</taxon>
        <taxon>Gammaproteobacteria</taxon>
        <taxon>Salinisphaerales</taxon>
        <taxon>Salinisphaeraceae</taxon>
        <taxon>Spectribacter</taxon>
    </lineage>
</organism>
<accession>A0ABU3BC82</accession>
<dbReference type="Proteomes" id="UP001259982">
    <property type="component" value="Unassembled WGS sequence"/>
</dbReference>
<reference evidence="1 2" key="1">
    <citation type="submission" date="2023-09" db="EMBL/GenBank/DDBJ databases">
        <authorList>
            <person name="Rey-Velasco X."/>
        </authorList>
    </citation>
    <scope>NUCLEOTIDE SEQUENCE [LARGE SCALE GENOMIC DNA]</scope>
    <source>
        <strain evidence="1 2">P385</strain>
    </source>
</reference>
<dbReference type="CDD" id="cd01745">
    <property type="entry name" value="GATase1_2"/>
    <property type="match status" value="1"/>
</dbReference>
<gene>
    <name evidence="1" type="ORF">RM531_10320</name>
</gene>
<protein>
    <submittedName>
        <fullName evidence="1">Type 1 glutamine amidotransferase</fullName>
    </submittedName>
</protein>
<comment type="caution">
    <text evidence="1">The sequence shown here is derived from an EMBL/GenBank/DDBJ whole genome shotgun (WGS) entry which is preliminary data.</text>
</comment>
<evidence type="ECO:0000313" key="1">
    <source>
        <dbReference type="EMBL" id="MDT0618868.1"/>
    </source>
</evidence>
<evidence type="ECO:0000313" key="2">
    <source>
        <dbReference type="Proteomes" id="UP001259982"/>
    </source>
</evidence>
<proteinExistence type="predicted"/>
<dbReference type="PANTHER" id="PTHR43235:SF1">
    <property type="entry name" value="GLUTAMINE AMIDOTRANSFERASE PB2B2.05-RELATED"/>
    <property type="match status" value="1"/>
</dbReference>
<dbReference type="EMBL" id="JAVRHY010000008">
    <property type="protein sequence ID" value="MDT0618868.1"/>
    <property type="molecule type" value="Genomic_DNA"/>
</dbReference>
<dbReference type="Gene3D" id="3.40.50.880">
    <property type="match status" value="1"/>
</dbReference>
<dbReference type="SUPFAM" id="SSF52317">
    <property type="entry name" value="Class I glutamine amidotransferase-like"/>
    <property type="match status" value="1"/>
</dbReference>
<name>A0ABU3BC82_9GAMM</name>
<dbReference type="Pfam" id="PF07722">
    <property type="entry name" value="Peptidase_C26"/>
    <property type="match status" value="1"/>
</dbReference>
<dbReference type="RefSeq" id="WP_311659093.1">
    <property type="nucleotide sequence ID" value="NZ_JAVRHY010000008.1"/>
</dbReference>
<keyword evidence="2" id="KW-1185">Reference proteome</keyword>
<dbReference type="InterPro" id="IPR029062">
    <property type="entry name" value="Class_I_gatase-like"/>
</dbReference>
<keyword evidence="1" id="KW-0315">Glutamine amidotransferase</keyword>